<keyword evidence="3" id="KW-1185">Reference proteome</keyword>
<evidence type="ECO:0000313" key="2">
    <source>
        <dbReference type="EMBL" id="WMV59617.1"/>
    </source>
</evidence>
<dbReference type="Proteomes" id="UP001234989">
    <property type="component" value="Chromosome 12"/>
</dbReference>
<reference evidence="2" key="1">
    <citation type="submission" date="2023-08" db="EMBL/GenBank/DDBJ databases">
        <title>A de novo genome assembly of Solanum verrucosum Schlechtendal, a Mexican diploid species geographically isolated from the other diploid A-genome species in potato relatives.</title>
        <authorList>
            <person name="Hosaka K."/>
        </authorList>
    </citation>
    <scope>NUCLEOTIDE SEQUENCE</scope>
    <source>
        <tissue evidence="2">Young leaves</tissue>
    </source>
</reference>
<accession>A0AAF0V781</accession>
<gene>
    <name evidence="2" type="ORF">MTR67_053002</name>
</gene>
<feature type="region of interest" description="Disordered" evidence="1">
    <location>
        <begin position="1"/>
        <end position="57"/>
    </location>
</feature>
<evidence type="ECO:0000313" key="3">
    <source>
        <dbReference type="Proteomes" id="UP001234989"/>
    </source>
</evidence>
<sequence>MPPRRSVRGHPARRNIEEQELPNALEQRRARQEEADTSRIREFLRMNPPSFTGLSTAEDPENFIEELKKVFDVMHATGIVRVEFKSFAELSKPGQGFAWGQQWSSSAGHVHGVGPGHDMSGQAHNILIS</sequence>
<dbReference type="AlphaFoldDB" id="A0AAF0V781"/>
<feature type="compositionally biased region" description="Basic residues" evidence="1">
    <location>
        <begin position="1"/>
        <end position="13"/>
    </location>
</feature>
<organism evidence="2 3">
    <name type="scientific">Solanum verrucosum</name>
    <dbReference type="NCBI Taxonomy" id="315347"/>
    <lineage>
        <taxon>Eukaryota</taxon>
        <taxon>Viridiplantae</taxon>
        <taxon>Streptophyta</taxon>
        <taxon>Embryophyta</taxon>
        <taxon>Tracheophyta</taxon>
        <taxon>Spermatophyta</taxon>
        <taxon>Magnoliopsida</taxon>
        <taxon>eudicotyledons</taxon>
        <taxon>Gunneridae</taxon>
        <taxon>Pentapetalae</taxon>
        <taxon>asterids</taxon>
        <taxon>lamiids</taxon>
        <taxon>Solanales</taxon>
        <taxon>Solanaceae</taxon>
        <taxon>Solanoideae</taxon>
        <taxon>Solaneae</taxon>
        <taxon>Solanum</taxon>
    </lineage>
</organism>
<dbReference type="EMBL" id="CP133623">
    <property type="protein sequence ID" value="WMV59617.1"/>
    <property type="molecule type" value="Genomic_DNA"/>
</dbReference>
<evidence type="ECO:0008006" key="4">
    <source>
        <dbReference type="Google" id="ProtNLM"/>
    </source>
</evidence>
<evidence type="ECO:0000256" key="1">
    <source>
        <dbReference type="SAM" id="MobiDB-lite"/>
    </source>
</evidence>
<proteinExistence type="predicted"/>
<feature type="compositionally biased region" description="Basic and acidic residues" evidence="1">
    <location>
        <begin position="26"/>
        <end position="44"/>
    </location>
</feature>
<name>A0AAF0V781_SOLVR</name>
<protein>
    <recommendedName>
        <fullName evidence="4">Gag-pol polyprotein</fullName>
    </recommendedName>
</protein>